<dbReference type="RefSeq" id="WP_046497927.1">
    <property type="nucleotide sequence ID" value="NZ_CGIH01000029.1"/>
</dbReference>
<accession>A0A0E3W3E3</accession>
<protein>
    <submittedName>
        <fullName evidence="1">YlzJ-like protein</fullName>
    </submittedName>
</protein>
<dbReference type="EMBL" id="CGIH01000029">
    <property type="protein sequence ID" value="CFX75891.1"/>
    <property type="molecule type" value="Genomic_DNA"/>
</dbReference>
<sequence>MIYYSPVPLELIQSTDPAKIISIPIPSGGYIRAEAVDYNRIRVLELVSTDPMDYLDEGLQPGRIVSLKPSL</sequence>
<name>A0A0E3W3E3_9FIRM</name>
<keyword evidence="2" id="KW-1185">Reference proteome</keyword>
<organism evidence="1 2">
    <name type="scientific">Syntrophomonas zehnderi OL-4</name>
    <dbReference type="NCBI Taxonomy" id="690567"/>
    <lineage>
        <taxon>Bacteria</taxon>
        <taxon>Bacillati</taxon>
        <taxon>Bacillota</taxon>
        <taxon>Clostridia</taxon>
        <taxon>Eubacteriales</taxon>
        <taxon>Syntrophomonadaceae</taxon>
        <taxon>Syntrophomonas</taxon>
    </lineage>
</organism>
<dbReference type="Proteomes" id="UP000045545">
    <property type="component" value="Unassembled WGS sequence"/>
</dbReference>
<evidence type="ECO:0000313" key="1">
    <source>
        <dbReference type="EMBL" id="CFX75891.1"/>
    </source>
</evidence>
<dbReference type="AlphaFoldDB" id="A0A0E3W3E3"/>
<gene>
    <name evidence="1" type="ORF">1810</name>
</gene>
<dbReference type="STRING" id="690567.1810"/>
<evidence type="ECO:0000313" key="2">
    <source>
        <dbReference type="Proteomes" id="UP000045545"/>
    </source>
</evidence>
<dbReference type="InterPro" id="IPR025619">
    <property type="entry name" value="YlzJ"/>
</dbReference>
<proteinExistence type="predicted"/>
<dbReference type="Pfam" id="PF14035">
    <property type="entry name" value="YlzJ"/>
    <property type="match status" value="1"/>
</dbReference>
<reference evidence="1 2" key="1">
    <citation type="submission" date="2015-03" db="EMBL/GenBank/DDBJ databases">
        <authorList>
            <person name="Murphy D."/>
        </authorList>
    </citation>
    <scope>NUCLEOTIDE SEQUENCE [LARGE SCALE GENOMIC DNA]</scope>
    <source>
        <strain evidence="1 2">OL-4</strain>
    </source>
</reference>